<dbReference type="EMBL" id="GAHY01001163">
    <property type="protein sequence ID" value="JAA76347.1"/>
    <property type="molecule type" value="mRNA"/>
</dbReference>
<evidence type="ECO:0000256" key="22">
    <source>
        <dbReference type="RuleBase" id="RU000363"/>
    </source>
</evidence>
<evidence type="ECO:0000256" key="11">
    <source>
        <dbReference type="ARBA" id="ARBA00048008"/>
    </source>
</evidence>
<dbReference type="EC" id="1.1.1.232" evidence="4"/>
<evidence type="ECO:0000256" key="10">
    <source>
        <dbReference type="ARBA" id="ARBA00047672"/>
    </source>
</evidence>
<dbReference type="OMA" id="TDVARCM"/>
<comment type="catalytic activity">
    <reaction evidence="15">
        <text>resolvin D2 + NAD(+) = 7-oxoresolvin D2 + NADH + H(+)</text>
        <dbReference type="Rhea" id="RHEA:53584"/>
        <dbReference type="ChEBI" id="CHEBI:15378"/>
        <dbReference type="ChEBI" id="CHEBI:57540"/>
        <dbReference type="ChEBI" id="CHEBI:57945"/>
        <dbReference type="ChEBI" id="CHEBI:133367"/>
        <dbReference type="ChEBI" id="CHEBI:137497"/>
    </reaction>
    <physiologicalReaction direction="left-to-right" evidence="15">
        <dbReference type="Rhea" id="RHEA:53585"/>
    </physiologicalReaction>
</comment>
<evidence type="ECO:0000256" key="6">
    <source>
        <dbReference type="ARBA" id="ARBA00041812"/>
    </source>
</evidence>
<evidence type="ECO:0000256" key="13">
    <source>
        <dbReference type="ARBA" id="ARBA00048144"/>
    </source>
</evidence>
<comment type="catalytic activity">
    <reaction evidence="9">
        <text>prostaglandin E1 + NAD(+) = 15-oxoprostaglandin E1 + NADH + H(+)</text>
        <dbReference type="Rhea" id="RHEA:16477"/>
        <dbReference type="ChEBI" id="CHEBI:15378"/>
        <dbReference type="ChEBI" id="CHEBI:57397"/>
        <dbReference type="ChEBI" id="CHEBI:57401"/>
        <dbReference type="ChEBI" id="CHEBI:57540"/>
        <dbReference type="ChEBI" id="CHEBI:57945"/>
    </reaction>
    <physiologicalReaction direction="left-to-right" evidence="9">
        <dbReference type="Rhea" id="RHEA:16478"/>
    </physiologicalReaction>
</comment>
<evidence type="ECO:0000313" key="25">
    <source>
        <dbReference type="Proteomes" id="UP000015103"/>
    </source>
</evidence>
<comment type="catalytic activity">
    <reaction evidence="20">
        <text>(15S)-hydroxy-(5Z,8Z,11Z,13E)-eicosatetraenoate + NAD(+) = 15-oxo-(5Z,8Z,11Z,13E)-eicosatetraenoate + NADH + H(+)</text>
        <dbReference type="Rhea" id="RHEA:23260"/>
        <dbReference type="ChEBI" id="CHEBI:15378"/>
        <dbReference type="ChEBI" id="CHEBI:57409"/>
        <dbReference type="ChEBI" id="CHEBI:57410"/>
        <dbReference type="ChEBI" id="CHEBI:57540"/>
        <dbReference type="ChEBI" id="CHEBI:57945"/>
        <dbReference type="EC" id="1.1.1.232"/>
    </reaction>
    <physiologicalReaction direction="left-to-right" evidence="20">
        <dbReference type="Rhea" id="RHEA:23261"/>
    </physiologicalReaction>
</comment>
<comment type="catalytic activity">
    <reaction evidence="21">
        <text>resolvin E1 + NAD(+) = 18-oxo-resolvin E1 + NADH + H(+)</text>
        <dbReference type="Rhea" id="RHEA:49244"/>
        <dbReference type="ChEBI" id="CHEBI:15378"/>
        <dbReference type="ChEBI" id="CHEBI:57540"/>
        <dbReference type="ChEBI" id="CHEBI:57945"/>
        <dbReference type="ChEBI" id="CHEBI:91000"/>
        <dbReference type="ChEBI" id="CHEBI:91001"/>
    </reaction>
    <physiologicalReaction direction="left-to-right" evidence="21">
        <dbReference type="Rhea" id="RHEA:49245"/>
    </physiologicalReaction>
</comment>
<evidence type="ECO:0000256" key="15">
    <source>
        <dbReference type="ARBA" id="ARBA00048393"/>
    </source>
</evidence>
<dbReference type="GO" id="GO:0005737">
    <property type="term" value="C:cytoplasm"/>
    <property type="evidence" value="ECO:0007669"/>
    <property type="project" value="TreeGrafter"/>
</dbReference>
<evidence type="ECO:0000256" key="5">
    <source>
        <dbReference type="ARBA" id="ARBA00040276"/>
    </source>
</evidence>
<dbReference type="PRINTS" id="PR00080">
    <property type="entry name" value="SDRFAMILY"/>
</dbReference>
<evidence type="ECO:0000256" key="21">
    <source>
        <dbReference type="ARBA" id="ARBA00049188"/>
    </source>
</evidence>
<comment type="function">
    <text evidence="8">Catalyzes the NAD-dependent dehydrogenation (oxidation) of a broad array of hydroxylated polyunsaturated fatty acids (mainly eicosanoids and docosanoids, including prostaglandins, lipoxins and resolvins), yielding their corresponding keto (oxo) metabolites. Decreases the levels of the pro-proliferative prostaglandins such as prostaglandin E2 (whose activity is increased in cancer because of an increase in the expression of cyclooxygenase 2) and generates oxo-fatty acid products that can profoundly influence cell function by abrogating pro-inflammatory cytokine expression. Converts resolvins E1, D1 and D2 to their oxo products, which represents a mode of resolvin inactivation. Resolvin E1 plays important roles during the resolution phase of acute inflammation, while resolvins D1 and D2 have a unique role in obesity-induced adipose inflammation.</text>
</comment>
<dbReference type="PANTHER" id="PTHR44229:SF4">
    <property type="entry name" value="15-HYDROXYPROSTAGLANDIN DEHYDROGENASE [NAD(+)]"/>
    <property type="match status" value="1"/>
</dbReference>
<proteinExistence type="evidence at transcript level"/>
<reference evidence="25" key="2">
    <citation type="submission" date="2015-04" db="EMBL/GenBank/DDBJ databases">
        <authorList>
            <person name="Wilson R.K."/>
            <person name="Warren W."/>
            <person name="Dotson E."/>
            <person name="Oliveira P.L."/>
        </authorList>
    </citation>
    <scope>NUCLEOTIDE SEQUENCE</scope>
</reference>
<dbReference type="VEuPathDB" id="VectorBase:RPRC011341"/>
<dbReference type="FunCoup" id="R4FM20">
    <property type="interactions" value="78"/>
</dbReference>
<evidence type="ECO:0000256" key="20">
    <source>
        <dbReference type="ARBA" id="ARBA00049151"/>
    </source>
</evidence>
<keyword evidence="2" id="KW-0560">Oxidoreductase</keyword>
<comment type="catalytic activity">
    <reaction evidence="10">
        <text>resolvin D1 + NAD(+) = 8-oxoresolvin D1 + NADH + H(+)</text>
        <dbReference type="Rhea" id="RHEA:50124"/>
        <dbReference type="ChEBI" id="CHEBI:15378"/>
        <dbReference type="ChEBI" id="CHEBI:57540"/>
        <dbReference type="ChEBI" id="CHEBI:57945"/>
        <dbReference type="ChEBI" id="CHEBI:132079"/>
        <dbReference type="ChEBI" id="CHEBI:132080"/>
    </reaction>
    <physiologicalReaction direction="left-to-right" evidence="10">
        <dbReference type="Rhea" id="RHEA:50125"/>
    </physiologicalReaction>
</comment>
<comment type="catalytic activity">
    <reaction evidence="13">
        <text>(11R)-hydroxy-(5Z,8Z,12E,14Z)-eicosatetraenoate + NAD(+) = 11-oxo-(5Z,8Z,12E,14Z)-eicosatetraenoate + NADH + H(+)</text>
        <dbReference type="Rhea" id="RHEA:48640"/>
        <dbReference type="ChEBI" id="CHEBI:15378"/>
        <dbReference type="ChEBI" id="CHEBI:57540"/>
        <dbReference type="ChEBI" id="CHEBI:57945"/>
        <dbReference type="ChEBI" id="CHEBI:78836"/>
        <dbReference type="ChEBI" id="CHEBI:90697"/>
    </reaction>
    <physiologicalReaction direction="left-to-right" evidence="13">
        <dbReference type="Rhea" id="RHEA:48641"/>
    </physiologicalReaction>
</comment>
<dbReference type="HOGENOM" id="CLU_010194_2_16_1"/>
<comment type="catalytic activity">
    <reaction evidence="16">
        <text>lipoxin A4 + NAD(+) = 15-oxo-(5S,6R)-dihydroxy-(7E,9E,11Z,13E)-eicosatetraenoate + NADH + H(+)</text>
        <dbReference type="Rhea" id="RHEA:41572"/>
        <dbReference type="ChEBI" id="CHEBI:15378"/>
        <dbReference type="ChEBI" id="CHEBI:57540"/>
        <dbReference type="ChEBI" id="CHEBI:57945"/>
        <dbReference type="ChEBI" id="CHEBI:67026"/>
        <dbReference type="ChEBI" id="CHEBI:78311"/>
    </reaction>
    <physiologicalReaction direction="left-to-right" evidence="16">
        <dbReference type="Rhea" id="RHEA:41573"/>
    </physiologicalReaction>
</comment>
<name>R4FM20_RHOPR</name>
<comment type="catalytic activity">
    <reaction evidence="12">
        <text>15-oxo-(5S,6R)-dihydroxy-(7E,9E,11Z)-eicosatrienoate + NADH + H(+) = (5S,6R,15S)-trihydroxy-(7E,9E,11Z)-eicosatrienoate + NAD(+)</text>
        <dbReference type="Rhea" id="RHEA:41596"/>
        <dbReference type="ChEBI" id="CHEBI:15378"/>
        <dbReference type="ChEBI" id="CHEBI:57540"/>
        <dbReference type="ChEBI" id="CHEBI:57945"/>
        <dbReference type="ChEBI" id="CHEBI:78325"/>
        <dbReference type="ChEBI" id="CHEBI:78329"/>
    </reaction>
    <physiologicalReaction direction="left-to-right" evidence="12">
        <dbReference type="Rhea" id="RHEA:41597"/>
    </physiologicalReaction>
</comment>
<evidence type="ECO:0000256" key="9">
    <source>
        <dbReference type="ARBA" id="ARBA00047325"/>
    </source>
</evidence>
<evidence type="ECO:0000256" key="2">
    <source>
        <dbReference type="ARBA" id="ARBA00023002"/>
    </source>
</evidence>
<keyword evidence="25" id="KW-1185">Reference proteome</keyword>
<comment type="catalytic activity">
    <reaction evidence="11">
        <text>14-hydroxy-(4Z,7Z,10Z,12E,16Z,19Z)-docosahexaenoate + NAD(+) = 14-oxo-(4Z,7Z,10Z,12E,16Z,19Z)-docosahexaenoate + NADH + H(+)</text>
        <dbReference type="Rhea" id="RHEA:48952"/>
        <dbReference type="ChEBI" id="CHEBI:15378"/>
        <dbReference type="ChEBI" id="CHEBI:57540"/>
        <dbReference type="ChEBI" id="CHEBI:57945"/>
        <dbReference type="ChEBI" id="CHEBI:90866"/>
        <dbReference type="ChEBI" id="CHEBI:90867"/>
    </reaction>
    <physiologicalReaction direction="left-to-right" evidence="11">
        <dbReference type="Rhea" id="RHEA:48953"/>
    </physiologicalReaction>
</comment>
<dbReference type="GO" id="GO:0016404">
    <property type="term" value="F:15-hydroxyprostaglandin dehydrogenase (NAD+) activity"/>
    <property type="evidence" value="ECO:0007669"/>
    <property type="project" value="UniProtKB-EC"/>
</dbReference>
<evidence type="ECO:0000256" key="4">
    <source>
        <dbReference type="ARBA" id="ARBA00039060"/>
    </source>
</evidence>
<evidence type="ECO:0000256" key="17">
    <source>
        <dbReference type="ARBA" id="ARBA00048611"/>
    </source>
</evidence>
<dbReference type="Pfam" id="PF00106">
    <property type="entry name" value="adh_short"/>
    <property type="match status" value="1"/>
</dbReference>
<reference evidence="23" key="1">
    <citation type="submission" date="2013-04" db="EMBL/GenBank/DDBJ databases">
        <title>An insight into the transcriptome of the digestive tract of the blood sucking bug, Rhodnius prolixus.</title>
        <authorList>
            <person name="Ribeiro J.M.C."/>
            <person name="Genta F.A."/>
            <person name="Sorgine M.H.F."/>
            <person name="Paiva-Silva G.O."/>
            <person name="Majerowicz D."/>
            <person name="Medeiros M."/>
            <person name="Koerich L."/>
            <person name="Terra W.R."/>
            <person name="Ferreira C."/>
            <person name="Pimentel A.C."/>
            <person name="Bisch P.M."/>
            <person name="Diniz M.M.P."/>
            <person name="Nascimento R."/>
            <person name="Salmon D."/>
            <person name="Silber A.M."/>
            <person name="Alves M."/>
            <person name="Oliveira M.F."/>
            <person name="Gondim K.C."/>
            <person name="Silva Neto M.A.C."/>
            <person name="Atella G.C."/>
            <person name="Araujo H."/>
            <person name="Dias F.S."/>
            <person name="Polycarpo C.R."/>
            <person name="Fampa P."/>
            <person name="Melo A.C."/>
            <person name="Tanaka A.S."/>
            <person name="Balczun C."/>
            <person name="Oliveira J.H.M."/>
            <person name="Goncalves R."/>
            <person name="Lazoski C."/>
            <person name="Pereira M.A."/>
            <person name="Rivera-Pomar R."/>
            <person name="Diambra L."/>
            <person name="Schaub G.A."/>
            <person name="Garcia E.S."/>
            <person name="Azambuja P."/>
            <person name="Braz G.R.C."/>
            <person name="Oliveira P.L."/>
        </authorList>
    </citation>
    <scope>NUCLEOTIDE SEQUENCE</scope>
</reference>
<evidence type="ECO:0000256" key="19">
    <source>
        <dbReference type="ARBA" id="ARBA00048921"/>
    </source>
</evidence>
<dbReference type="Proteomes" id="UP000015103">
    <property type="component" value="Unassembled WGS sequence"/>
</dbReference>
<dbReference type="Gene3D" id="3.40.50.720">
    <property type="entry name" value="NAD(P)-binding Rossmann-like Domain"/>
    <property type="match status" value="1"/>
</dbReference>
<organism evidence="23">
    <name type="scientific">Rhodnius prolixus</name>
    <name type="common">Triatomid bug</name>
    <dbReference type="NCBI Taxonomy" id="13249"/>
    <lineage>
        <taxon>Eukaryota</taxon>
        <taxon>Metazoa</taxon>
        <taxon>Ecdysozoa</taxon>
        <taxon>Arthropoda</taxon>
        <taxon>Hexapoda</taxon>
        <taxon>Insecta</taxon>
        <taxon>Pterygota</taxon>
        <taxon>Neoptera</taxon>
        <taxon>Paraneoptera</taxon>
        <taxon>Hemiptera</taxon>
        <taxon>Heteroptera</taxon>
        <taxon>Panheteroptera</taxon>
        <taxon>Cimicomorpha</taxon>
        <taxon>Reduviidae</taxon>
        <taxon>Triatominae</taxon>
        <taxon>Rhodnius</taxon>
    </lineage>
</organism>
<evidence type="ECO:0000256" key="8">
    <source>
        <dbReference type="ARBA" id="ARBA00045705"/>
    </source>
</evidence>
<dbReference type="EnsemblMetazoa" id="RPRC011341-RA">
    <property type="protein sequence ID" value="RPRC011341-PA"/>
    <property type="gene ID" value="RPRC011341"/>
</dbReference>
<comment type="catalytic activity">
    <reaction evidence="19">
        <text>resolvin D2 + NAD(+) = 16-oxoresolvin D2 + NADH + H(+)</text>
        <dbReference type="Rhea" id="RHEA:53588"/>
        <dbReference type="ChEBI" id="CHEBI:15378"/>
        <dbReference type="ChEBI" id="CHEBI:57540"/>
        <dbReference type="ChEBI" id="CHEBI:57945"/>
        <dbReference type="ChEBI" id="CHEBI:133367"/>
        <dbReference type="ChEBI" id="CHEBI:137498"/>
    </reaction>
    <physiologicalReaction direction="left-to-right" evidence="19">
        <dbReference type="Rhea" id="RHEA:53589"/>
    </physiologicalReaction>
</comment>
<evidence type="ECO:0000256" key="12">
    <source>
        <dbReference type="ARBA" id="ARBA00048140"/>
    </source>
</evidence>
<protein>
    <recommendedName>
        <fullName evidence="5">15-hydroxyprostaglandin dehydrogenase [NAD(+)]</fullName>
        <ecNumber evidence="3">1.1.1.141</ecNumber>
        <ecNumber evidence="4">1.1.1.232</ecNumber>
    </recommendedName>
    <alternativeName>
        <fullName evidence="7">Eicosanoid/docosanoid dehydrogenase [NAD(+)]</fullName>
    </alternativeName>
    <alternativeName>
        <fullName evidence="6">Prostaglandin dehydrogenase 1</fullName>
    </alternativeName>
</protein>
<dbReference type="PANTHER" id="PTHR44229">
    <property type="entry name" value="15-HYDROXYPROSTAGLANDIN DEHYDROGENASE [NAD(+)]"/>
    <property type="match status" value="1"/>
</dbReference>
<comment type="catalytic activity">
    <reaction evidence="18">
        <text>prostaglandin E2 + NAD(+) = 15-oxoprostaglandin E2 + NADH + H(+)</text>
        <dbReference type="Rhea" id="RHEA:11876"/>
        <dbReference type="ChEBI" id="CHEBI:15378"/>
        <dbReference type="ChEBI" id="CHEBI:57400"/>
        <dbReference type="ChEBI" id="CHEBI:57540"/>
        <dbReference type="ChEBI" id="CHEBI:57945"/>
        <dbReference type="ChEBI" id="CHEBI:606564"/>
        <dbReference type="EC" id="1.1.1.141"/>
    </reaction>
    <physiologicalReaction direction="left-to-right" evidence="18">
        <dbReference type="Rhea" id="RHEA:11877"/>
    </physiologicalReaction>
</comment>
<dbReference type="InParanoid" id="R4FM20"/>
<reference evidence="24" key="3">
    <citation type="submission" date="2015-05" db="UniProtKB">
        <authorList>
            <consortium name="EnsemblMetazoa"/>
        </authorList>
    </citation>
    <scope>IDENTIFICATION</scope>
</reference>
<sequence>MKVALVTGGSSGIGNHLCQRLAAQKYKIGIIDVEEKEGMDLCDSLNKTYGPGSCIFCKCDVSDETSFKKSFEKAIKEWGKVDVLVNNAGFWDDSPEGWRKSVDVNIGTITGSLLAVQYMGKNHGGNGGTVLNVASILGFYVYPIMPIYSSTKAAVLKFTRDMGTEHQYQLHGIKFIAMCPHGTLGSKFFANQEKKFVFSDANFIKPYYDIKFEKLQQADNVAKGIVESLHKGENGSVWVVEDEKGVFKIEVPEIEIMKI</sequence>
<evidence type="ECO:0000256" key="18">
    <source>
        <dbReference type="ARBA" id="ARBA00048739"/>
    </source>
</evidence>
<dbReference type="EC" id="1.1.1.141" evidence="3"/>
<comment type="catalytic activity">
    <reaction evidence="14">
        <text>resolvin D1 + NAD(+) = 17-oxoresolvin D1 + NADH + H(+)</text>
        <dbReference type="Rhea" id="RHEA:50128"/>
        <dbReference type="ChEBI" id="CHEBI:15378"/>
        <dbReference type="ChEBI" id="CHEBI:57540"/>
        <dbReference type="ChEBI" id="CHEBI:57945"/>
        <dbReference type="ChEBI" id="CHEBI:132079"/>
        <dbReference type="ChEBI" id="CHEBI:132081"/>
    </reaction>
    <physiologicalReaction direction="left-to-right" evidence="14">
        <dbReference type="Rhea" id="RHEA:50129"/>
    </physiologicalReaction>
</comment>
<evidence type="ECO:0000313" key="23">
    <source>
        <dbReference type="EMBL" id="JAA76347.1"/>
    </source>
</evidence>
<evidence type="ECO:0000256" key="3">
    <source>
        <dbReference type="ARBA" id="ARBA00038968"/>
    </source>
</evidence>
<evidence type="ECO:0000256" key="1">
    <source>
        <dbReference type="ARBA" id="ARBA00006484"/>
    </source>
</evidence>
<dbReference type="AlphaFoldDB" id="R4FM20"/>
<dbReference type="STRING" id="13249.R4FM20"/>
<accession>R4FM20</accession>
<dbReference type="InterPro" id="IPR036291">
    <property type="entry name" value="NAD(P)-bd_dom_sf"/>
</dbReference>
<comment type="catalytic activity">
    <reaction evidence="17">
        <text>prostaglandin A1 + NAD(+) = 15-oxo-prostaglandin A1 + NADH + H(+)</text>
        <dbReference type="Rhea" id="RHEA:41263"/>
        <dbReference type="ChEBI" id="CHEBI:15378"/>
        <dbReference type="ChEBI" id="CHEBI:57398"/>
        <dbReference type="ChEBI" id="CHEBI:57540"/>
        <dbReference type="ChEBI" id="CHEBI:57945"/>
        <dbReference type="ChEBI" id="CHEBI:85072"/>
    </reaction>
    <physiologicalReaction direction="left-to-right" evidence="17">
        <dbReference type="Rhea" id="RHEA:41264"/>
    </physiologicalReaction>
</comment>
<comment type="similarity">
    <text evidence="1 22">Belongs to the short-chain dehydrogenases/reductases (SDR) family.</text>
</comment>
<dbReference type="SUPFAM" id="SSF51735">
    <property type="entry name" value="NAD(P)-binding Rossmann-fold domains"/>
    <property type="match status" value="1"/>
</dbReference>
<dbReference type="EMBL" id="ACPB03006965">
    <property type="status" value="NOT_ANNOTATED_CDS"/>
    <property type="molecule type" value="Genomic_DNA"/>
</dbReference>
<evidence type="ECO:0000313" key="24">
    <source>
        <dbReference type="EnsemblMetazoa" id="RPRC011341-PA"/>
    </source>
</evidence>
<evidence type="ECO:0000256" key="7">
    <source>
        <dbReference type="ARBA" id="ARBA00042026"/>
    </source>
</evidence>
<dbReference type="InterPro" id="IPR002347">
    <property type="entry name" value="SDR_fam"/>
</dbReference>
<evidence type="ECO:0000256" key="16">
    <source>
        <dbReference type="ARBA" id="ARBA00048535"/>
    </source>
</evidence>
<evidence type="ECO:0000256" key="14">
    <source>
        <dbReference type="ARBA" id="ARBA00048170"/>
    </source>
</evidence>
<dbReference type="eggNOG" id="KOG4169">
    <property type="taxonomic scope" value="Eukaryota"/>
</dbReference>
<dbReference type="GO" id="GO:0047034">
    <property type="term" value="F:15-hydroxyicosatetraenoate dehydrogenase activity"/>
    <property type="evidence" value="ECO:0007669"/>
    <property type="project" value="UniProtKB-EC"/>
</dbReference>
<dbReference type="PRINTS" id="PR00081">
    <property type="entry name" value="GDHRDH"/>
</dbReference>